<dbReference type="Proteomes" id="UP001063350">
    <property type="component" value="Chromosome"/>
</dbReference>
<dbReference type="AlphaFoldDB" id="A0A915TZI5"/>
<dbReference type="RefSeq" id="WP_267928700.1">
    <property type="nucleotide sequence ID" value="NZ_AP024233.1"/>
</dbReference>
<evidence type="ECO:0000313" key="1">
    <source>
        <dbReference type="EMBL" id="BCO08798.1"/>
    </source>
</evidence>
<protein>
    <submittedName>
        <fullName evidence="1">Uncharacterized protein</fullName>
    </submittedName>
</protein>
<dbReference type="KEGG" id="ddu:GF1_11740"/>
<gene>
    <name evidence="1" type="ORF">GF1_11740</name>
</gene>
<organism evidence="1 2">
    <name type="scientific">Desulfolithobacter dissulfuricans</name>
    <dbReference type="NCBI Taxonomy" id="2795293"/>
    <lineage>
        <taxon>Bacteria</taxon>
        <taxon>Pseudomonadati</taxon>
        <taxon>Thermodesulfobacteriota</taxon>
        <taxon>Desulfobulbia</taxon>
        <taxon>Desulfobulbales</taxon>
        <taxon>Desulfobulbaceae</taxon>
        <taxon>Desulfolithobacter</taxon>
    </lineage>
</organism>
<sequence length="188" mass="21461">MKCFTWKQHDRAGHGLQVLYNQSLMVSDAIHRGYPRKNKLCLMTTKVQRAVLALREILENQAMTDFQNDRDRAGKLYFRSGQPDFSCPELLVGVPGMLAREFQHIQERRKMAGTKRKTGLTQAEAQALVIALDHWQQRVVLLQIDLLDSYGAGSKAVSAADTLLRTIQDLSKILSIIHPYCMEKLHER</sequence>
<keyword evidence="2" id="KW-1185">Reference proteome</keyword>
<proteinExistence type="predicted"/>
<accession>A0A915TZI5</accession>
<evidence type="ECO:0000313" key="2">
    <source>
        <dbReference type="Proteomes" id="UP001063350"/>
    </source>
</evidence>
<name>A0A915TZI5_9BACT</name>
<reference evidence="1" key="1">
    <citation type="submission" date="2020-12" db="EMBL/GenBank/DDBJ databases">
        <title>Desulfobium dissulfuricans gen. nov., sp. nov., a novel mesophilic, sulfate-reducing bacterium isolated from a deep-sea hydrothermal vent.</title>
        <authorList>
            <person name="Hashimoto Y."/>
            <person name="Tame A."/>
            <person name="Sawayama S."/>
            <person name="Miyazaki J."/>
            <person name="Takai K."/>
            <person name="Nakagawa S."/>
        </authorList>
    </citation>
    <scope>NUCLEOTIDE SEQUENCE</scope>
    <source>
        <strain evidence="1">GF1</strain>
    </source>
</reference>
<dbReference type="EMBL" id="AP024233">
    <property type="protein sequence ID" value="BCO08798.1"/>
    <property type="molecule type" value="Genomic_DNA"/>
</dbReference>